<feature type="compositionally biased region" description="Low complexity" evidence="1">
    <location>
        <begin position="23"/>
        <end position="34"/>
    </location>
</feature>
<dbReference type="EMBL" id="JATAAI010000050">
    <property type="protein sequence ID" value="KAK1733390.1"/>
    <property type="molecule type" value="Genomic_DNA"/>
</dbReference>
<gene>
    <name evidence="2" type="ORF">QTG54_015949</name>
</gene>
<evidence type="ECO:0000313" key="3">
    <source>
        <dbReference type="Proteomes" id="UP001224775"/>
    </source>
</evidence>
<evidence type="ECO:0000313" key="2">
    <source>
        <dbReference type="EMBL" id="KAK1733390.1"/>
    </source>
</evidence>
<feature type="compositionally biased region" description="Basic and acidic residues" evidence="1">
    <location>
        <begin position="67"/>
        <end position="76"/>
    </location>
</feature>
<reference evidence="2" key="1">
    <citation type="submission" date="2023-06" db="EMBL/GenBank/DDBJ databases">
        <title>Survivors Of The Sea: Transcriptome response of Skeletonema marinoi to long-term dormancy.</title>
        <authorList>
            <person name="Pinder M.I.M."/>
            <person name="Kourtchenko O."/>
            <person name="Robertson E.K."/>
            <person name="Larsson T."/>
            <person name="Maumus F."/>
            <person name="Osuna-Cruz C.M."/>
            <person name="Vancaester E."/>
            <person name="Stenow R."/>
            <person name="Vandepoele K."/>
            <person name="Ploug H."/>
            <person name="Bruchert V."/>
            <person name="Godhe A."/>
            <person name="Topel M."/>
        </authorList>
    </citation>
    <scope>NUCLEOTIDE SEQUENCE</scope>
    <source>
        <strain evidence="2">R05AC</strain>
    </source>
</reference>
<proteinExistence type="predicted"/>
<feature type="region of interest" description="Disordered" evidence="1">
    <location>
        <begin position="103"/>
        <end position="133"/>
    </location>
</feature>
<keyword evidence="3" id="KW-1185">Reference proteome</keyword>
<dbReference type="AlphaFoldDB" id="A0AAD8XU22"/>
<feature type="region of interest" description="Disordered" evidence="1">
    <location>
        <begin position="1"/>
        <end position="76"/>
    </location>
</feature>
<organism evidence="2 3">
    <name type="scientific">Skeletonema marinoi</name>
    <dbReference type="NCBI Taxonomy" id="267567"/>
    <lineage>
        <taxon>Eukaryota</taxon>
        <taxon>Sar</taxon>
        <taxon>Stramenopiles</taxon>
        <taxon>Ochrophyta</taxon>
        <taxon>Bacillariophyta</taxon>
        <taxon>Coscinodiscophyceae</taxon>
        <taxon>Thalassiosirophycidae</taxon>
        <taxon>Thalassiosirales</taxon>
        <taxon>Skeletonemataceae</taxon>
        <taxon>Skeletonema</taxon>
        <taxon>Skeletonema marinoi-dohrnii complex</taxon>
    </lineage>
</organism>
<sequence>MARSKRTARTAGSSDAAPSARVTSNDNNNSNTAALGKKKKKQQTLQDWTGGPIKSKSAEGGQKRWHNNNERKKDKQSLGLFLMRHLNRDFSVPQKLHTRLSGRNEAMQGATHPGQTFQGRCDQASEDDVRVEN</sequence>
<protein>
    <submittedName>
        <fullName evidence="2">Uncharacterized protein</fullName>
    </submittedName>
</protein>
<evidence type="ECO:0000256" key="1">
    <source>
        <dbReference type="SAM" id="MobiDB-lite"/>
    </source>
</evidence>
<dbReference type="Proteomes" id="UP001224775">
    <property type="component" value="Unassembled WGS sequence"/>
</dbReference>
<name>A0AAD8XU22_9STRA</name>
<accession>A0AAD8XU22</accession>
<comment type="caution">
    <text evidence="2">The sequence shown here is derived from an EMBL/GenBank/DDBJ whole genome shotgun (WGS) entry which is preliminary data.</text>
</comment>